<sequence length="158" mass="17992">MNDTYPASPHPYRTLHLTSTHSFKAMPNDTQAPAPSHLSIRARIKFIILRLWLFRNPRRKTGSTAQQEVYTSGSSSDNVEGDKHMKGDEPDPDLENGALVTVAPTFIPIPILNLHVRKPPQRQFQQEGFIQHIPNGCLPLAQHYFSHLYHDDDKPQHL</sequence>
<evidence type="ECO:0000256" key="1">
    <source>
        <dbReference type="SAM" id="MobiDB-lite"/>
    </source>
</evidence>
<reference evidence="2 3" key="1">
    <citation type="journal article" date="2020" name="ISME J.">
        <title>Uncovering the hidden diversity of litter-decomposition mechanisms in mushroom-forming fungi.</title>
        <authorList>
            <person name="Floudas D."/>
            <person name="Bentzer J."/>
            <person name="Ahren D."/>
            <person name="Johansson T."/>
            <person name="Persson P."/>
            <person name="Tunlid A."/>
        </authorList>
    </citation>
    <scope>NUCLEOTIDE SEQUENCE [LARGE SCALE GENOMIC DNA]</scope>
    <source>
        <strain evidence="2 3">CBS 291.85</strain>
    </source>
</reference>
<protein>
    <submittedName>
        <fullName evidence="2">Uncharacterized protein</fullName>
    </submittedName>
</protein>
<keyword evidence="3" id="KW-1185">Reference proteome</keyword>
<comment type="caution">
    <text evidence="2">The sequence shown here is derived from an EMBL/GenBank/DDBJ whole genome shotgun (WGS) entry which is preliminary data.</text>
</comment>
<evidence type="ECO:0000313" key="3">
    <source>
        <dbReference type="Proteomes" id="UP000559256"/>
    </source>
</evidence>
<organism evidence="2 3">
    <name type="scientific">Tetrapyrgos nigripes</name>
    <dbReference type="NCBI Taxonomy" id="182062"/>
    <lineage>
        <taxon>Eukaryota</taxon>
        <taxon>Fungi</taxon>
        <taxon>Dikarya</taxon>
        <taxon>Basidiomycota</taxon>
        <taxon>Agaricomycotina</taxon>
        <taxon>Agaricomycetes</taxon>
        <taxon>Agaricomycetidae</taxon>
        <taxon>Agaricales</taxon>
        <taxon>Marasmiineae</taxon>
        <taxon>Marasmiaceae</taxon>
        <taxon>Tetrapyrgos</taxon>
    </lineage>
</organism>
<feature type="compositionally biased region" description="Polar residues" evidence="1">
    <location>
        <begin position="62"/>
        <end position="78"/>
    </location>
</feature>
<feature type="region of interest" description="Disordered" evidence="1">
    <location>
        <begin position="60"/>
        <end position="96"/>
    </location>
</feature>
<evidence type="ECO:0000313" key="2">
    <source>
        <dbReference type="EMBL" id="KAF5364432.1"/>
    </source>
</evidence>
<gene>
    <name evidence="2" type="ORF">D9758_010719</name>
</gene>
<proteinExistence type="predicted"/>
<dbReference type="EMBL" id="JAACJM010000033">
    <property type="protein sequence ID" value="KAF5364432.1"/>
    <property type="molecule type" value="Genomic_DNA"/>
</dbReference>
<accession>A0A8H5LP59</accession>
<name>A0A8H5LP59_9AGAR</name>
<dbReference type="Proteomes" id="UP000559256">
    <property type="component" value="Unassembled WGS sequence"/>
</dbReference>
<dbReference type="AlphaFoldDB" id="A0A8H5LP59"/>
<feature type="compositionally biased region" description="Basic and acidic residues" evidence="1">
    <location>
        <begin position="80"/>
        <end position="89"/>
    </location>
</feature>